<keyword evidence="1 4" id="KW-0808">Transferase</keyword>
<dbReference type="SUPFAM" id="SSF53756">
    <property type="entry name" value="UDP-Glycosyltransferase/glycogen phosphorylase"/>
    <property type="match status" value="1"/>
</dbReference>
<evidence type="ECO:0000256" key="1">
    <source>
        <dbReference type="ARBA" id="ARBA00022679"/>
    </source>
</evidence>
<feature type="domain" description="Glucosyltransferase 3-like N-terminal" evidence="2">
    <location>
        <begin position="3"/>
        <end position="161"/>
    </location>
</feature>
<reference evidence="4" key="1">
    <citation type="submission" date="2022-02" db="EMBL/GenBank/DDBJ databases">
        <authorList>
            <person name="Deutsch MARIE S."/>
        </authorList>
    </citation>
    <scope>NUCLEOTIDE SEQUENCE</scope>
    <source>
        <strain evidence="4">CIRM-BIA865</strain>
    </source>
</reference>
<dbReference type="Pfam" id="PF26334">
    <property type="entry name" value="Gtf3_N"/>
    <property type="match status" value="1"/>
</dbReference>
<dbReference type="InterPro" id="IPR058592">
    <property type="entry name" value="Gtf3_C"/>
</dbReference>
<dbReference type="InterPro" id="IPR058591">
    <property type="entry name" value="Gtf3_N"/>
</dbReference>
<dbReference type="Gene3D" id="3.40.50.2000">
    <property type="entry name" value="Glycogen Phosphorylase B"/>
    <property type="match status" value="2"/>
</dbReference>
<name>A0AAU9QYW1_9LACO</name>
<dbReference type="GO" id="GO:0016740">
    <property type="term" value="F:transferase activity"/>
    <property type="evidence" value="ECO:0007669"/>
    <property type="project" value="UniProtKB-KW"/>
</dbReference>
<dbReference type="AlphaFoldDB" id="A0AAU9QYW1"/>
<accession>A0AAU9QYW1</accession>
<organism evidence="4 5">
    <name type="scientific">Lactobacillus delbrueckii subsp. delbrueckii</name>
    <dbReference type="NCBI Taxonomy" id="83684"/>
    <lineage>
        <taxon>Bacteria</taxon>
        <taxon>Bacillati</taxon>
        <taxon>Bacillota</taxon>
        <taxon>Bacilli</taxon>
        <taxon>Lactobacillales</taxon>
        <taxon>Lactobacillaceae</taxon>
        <taxon>Lactobacillus</taxon>
    </lineage>
</organism>
<sequence length="352" mass="40385">MKKYQIAEIAGEQAHAGTKATEDVIRIAQKMGFQPLYVRMNDMKDGAVHKMNRQILFAKDWSAAYRNITPESIVLLQHPFHYPQLTRERKLLKLKNEKKCRFISVVHDVEELRNLGKEEYHKHEFDFMLEIADALVVHNDVMRDFFISKGVDKHKLIVLGIFDYLRDDYSRKLPGFEKSITIAGNLDVKKSAYLSQLGKVDCRFHLYGPNFSLHQSENIDYRGVLPPDQIPYVLTSGFGLIWDGDTIETCNGGFGGYLRYNNPHKLSLYLSAGLPVIIWKGAAEAKFVEENRVGLTVSSLYDIPTLLAEMTEEKYRDIVQNVSKIAKKLVGGEYMNRSLDRAIELIDHENKN</sequence>
<feature type="domain" description="Glucosyltransferase 3-like C-terminal" evidence="3">
    <location>
        <begin position="180"/>
        <end position="340"/>
    </location>
</feature>
<dbReference type="Pfam" id="PF26337">
    <property type="entry name" value="Gtf3_C"/>
    <property type="match status" value="1"/>
</dbReference>
<dbReference type="EMBL" id="OV915080">
    <property type="protein sequence ID" value="CAH1705395.1"/>
    <property type="molecule type" value="Genomic_DNA"/>
</dbReference>
<gene>
    <name evidence="4" type="ORF">LDD865_0231</name>
</gene>
<evidence type="ECO:0000313" key="5">
    <source>
        <dbReference type="Proteomes" id="UP001295440"/>
    </source>
</evidence>
<dbReference type="PIRSF" id="PIRSF007023">
    <property type="entry name" value="UDP-Galf_transf"/>
    <property type="match status" value="1"/>
</dbReference>
<proteinExistence type="predicted"/>
<dbReference type="Proteomes" id="UP001295440">
    <property type="component" value="Chromosome"/>
</dbReference>
<protein>
    <submittedName>
        <fullName evidence="4">Glycosyl transferase</fullName>
    </submittedName>
</protein>
<dbReference type="RefSeq" id="WP_260369149.1">
    <property type="nucleotide sequence ID" value="NZ_OV915080.1"/>
</dbReference>
<evidence type="ECO:0000259" key="3">
    <source>
        <dbReference type="Pfam" id="PF26337"/>
    </source>
</evidence>
<evidence type="ECO:0000313" key="4">
    <source>
        <dbReference type="EMBL" id="CAH1705395.1"/>
    </source>
</evidence>
<evidence type="ECO:0000259" key="2">
    <source>
        <dbReference type="Pfam" id="PF26334"/>
    </source>
</evidence>